<feature type="transmembrane region" description="Helical" evidence="7">
    <location>
        <begin position="243"/>
        <end position="262"/>
    </location>
</feature>
<dbReference type="Gene3D" id="1.20.1250.20">
    <property type="entry name" value="MFS general substrate transporter like domains"/>
    <property type="match status" value="2"/>
</dbReference>
<feature type="transmembrane region" description="Helical" evidence="7">
    <location>
        <begin position="297"/>
        <end position="318"/>
    </location>
</feature>
<protein>
    <submittedName>
        <fullName evidence="9">Multidrug MFS transporter</fullName>
    </submittedName>
</protein>
<feature type="transmembrane region" description="Helical" evidence="7">
    <location>
        <begin position="71"/>
        <end position="89"/>
    </location>
</feature>
<proteinExistence type="predicted"/>
<dbReference type="PANTHER" id="PTHR23517:SF10">
    <property type="entry name" value="MAJOR FACILITATOR SUPERFAMILY (MFS) PROFILE DOMAIN-CONTAINING PROTEIN"/>
    <property type="match status" value="1"/>
</dbReference>
<feature type="transmembrane region" description="Helical" evidence="7">
    <location>
        <begin position="157"/>
        <end position="177"/>
    </location>
</feature>
<evidence type="ECO:0000256" key="6">
    <source>
        <dbReference type="ARBA" id="ARBA00023136"/>
    </source>
</evidence>
<dbReference type="Proteomes" id="UP000092578">
    <property type="component" value="Unassembled WGS sequence"/>
</dbReference>
<keyword evidence="4 7" id="KW-0812">Transmembrane</keyword>
<dbReference type="InterPro" id="IPR050171">
    <property type="entry name" value="MFS_Transporters"/>
</dbReference>
<dbReference type="RefSeq" id="WP_065408726.1">
    <property type="nucleotide sequence ID" value="NZ_MAYT01000001.1"/>
</dbReference>
<keyword evidence="5 7" id="KW-1133">Transmembrane helix</keyword>
<comment type="subcellular location">
    <subcellularLocation>
        <location evidence="1">Cell membrane</location>
        <topology evidence="1">Multi-pass membrane protein</topology>
    </subcellularLocation>
</comment>
<dbReference type="AlphaFoldDB" id="A0A1B9B7W2"/>
<feature type="transmembrane region" description="Helical" evidence="7">
    <location>
        <begin position="95"/>
        <end position="117"/>
    </location>
</feature>
<comment type="caution">
    <text evidence="9">The sequence shown here is derived from an EMBL/GenBank/DDBJ whole genome shotgun (WGS) entry which is preliminary data.</text>
</comment>
<sequence length="398" mass="43087">MPKAVWLLVVGMVINVTGASFLWPLNTIYIHGELGKSLSVAGIVLMLNAGANVVGNLLGGAFFDRFGGYRTILLGAGLNLMAMAGMTMWHGWSHYVIFLTIVGFGSGVVFPAVYALVGAIWPEGGRRAFNAIYISQNAGVALGSAMGGFVASFSFNYIFMANTFLFAVFFLIAAFGYRQMANVAGVQTNVIAENGKVKNRSKLTALFILCTAYMLCWVGYVQWQSTIANYTQEVNISLGEYSLLWTINGLIIVFGQPLVNFFVRPFQDNLKKQIVIGILIFMGSFGITAFASDFKGFLAAMLILTIGEMFVWPAVPTIASQLSPKGRDGFYQGIVNSTATAGRMFGPVLGGILVDVYGMSVLFVTLIAFLFISIGLTMVYDHPLKKRKEVPSPSISSL</sequence>
<evidence type="ECO:0000256" key="4">
    <source>
        <dbReference type="ARBA" id="ARBA00022692"/>
    </source>
</evidence>
<feature type="transmembrane region" description="Helical" evidence="7">
    <location>
        <begin position="203"/>
        <end position="223"/>
    </location>
</feature>
<evidence type="ECO:0000256" key="2">
    <source>
        <dbReference type="ARBA" id="ARBA00022448"/>
    </source>
</evidence>
<dbReference type="PROSITE" id="PS50850">
    <property type="entry name" value="MFS"/>
    <property type="match status" value="1"/>
</dbReference>
<accession>A0A1B9B7W2</accession>
<name>A0A1B9B7W2_9BACI</name>
<dbReference type="InterPro" id="IPR036259">
    <property type="entry name" value="MFS_trans_sf"/>
</dbReference>
<evidence type="ECO:0000256" key="1">
    <source>
        <dbReference type="ARBA" id="ARBA00004651"/>
    </source>
</evidence>
<dbReference type="GO" id="GO:0005886">
    <property type="term" value="C:plasma membrane"/>
    <property type="evidence" value="ECO:0007669"/>
    <property type="project" value="UniProtKB-SubCell"/>
</dbReference>
<dbReference type="EMBL" id="MAYT01000001">
    <property type="protein sequence ID" value="OCA92197.1"/>
    <property type="molecule type" value="Genomic_DNA"/>
</dbReference>
<dbReference type="SUPFAM" id="SSF103473">
    <property type="entry name" value="MFS general substrate transporter"/>
    <property type="match status" value="1"/>
</dbReference>
<evidence type="ECO:0000256" key="3">
    <source>
        <dbReference type="ARBA" id="ARBA00022475"/>
    </source>
</evidence>
<evidence type="ECO:0000313" key="10">
    <source>
        <dbReference type="Proteomes" id="UP000092578"/>
    </source>
</evidence>
<feature type="transmembrane region" description="Helical" evidence="7">
    <location>
        <begin position="129"/>
        <end position="151"/>
    </location>
</feature>
<keyword evidence="2" id="KW-0813">Transport</keyword>
<evidence type="ECO:0000313" key="9">
    <source>
        <dbReference type="EMBL" id="OCA92197.1"/>
    </source>
</evidence>
<organism evidence="9 10">
    <name type="scientific">Pseudobacillus wudalianchiensis</name>
    <dbReference type="NCBI Taxonomy" id="1743143"/>
    <lineage>
        <taxon>Bacteria</taxon>
        <taxon>Bacillati</taxon>
        <taxon>Bacillota</taxon>
        <taxon>Bacilli</taxon>
        <taxon>Bacillales</taxon>
        <taxon>Bacillaceae</taxon>
        <taxon>Pseudobacillus</taxon>
    </lineage>
</organism>
<dbReference type="Pfam" id="PF07690">
    <property type="entry name" value="MFS_1"/>
    <property type="match status" value="1"/>
</dbReference>
<feature type="transmembrane region" description="Helical" evidence="7">
    <location>
        <begin position="37"/>
        <end position="59"/>
    </location>
</feature>
<keyword evidence="10" id="KW-1185">Reference proteome</keyword>
<feature type="transmembrane region" description="Helical" evidence="7">
    <location>
        <begin position="5"/>
        <end position="25"/>
    </location>
</feature>
<dbReference type="GO" id="GO:0022857">
    <property type="term" value="F:transmembrane transporter activity"/>
    <property type="evidence" value="ECO:0007669"/>
    <property type="project" value="InterPro"/>
</dbReference>
<feature type="transmembrane region" description="Helical" evidence="7">
    <location>
        <begin position="360"/>
        <end position="380"/>
    </location>
</feature>
<feature type="transmembrane region" description="Helical" evidence="7">
    <location>
        <begin position="330"/>
        <end position="354"/>
    </location>
</feature>
<dbReference type="InterPro" id="IPR011701">
    <property type="entry name" value="MFS"/>
</dbReference>
<evidence type="ECO:0000256" key="7">
    <source>
        <dbReference type="SAM" id="Phobius"/>
    </source>
</evidence>
<feature type="domain" description="Major facilitator superfamily (MFS) profile" evidence="8">
    <location>
        <begin position="4"/>
        <end position="385"/>
    </location>
</feature>
<keyword evidence="3" id="KW-1003">Cell membrane</keyword>
<reference evidence="10" key="1">
    <citation type="submission" date="2016-05" db="EMBL/GenBank/DDBJ databases">
        <authorList>
            <person name="Liu B."/>
            <person name="Wang J."/>
            <person name="Zhu Y."/>
            <person name="Liu G."/>
            <person name="Chen Q."/>
            <person name="Chen Z."/>
            <person name="Lan J."/>
            <person name="Che J."/>
            <person name="Ge C."/>
            <person name="Shi H."/>
            <person name="Pan Z."/>
            <person name="Liu X."/>
        </authorList>
    </citation>
    <scope>NUCLEOTIDE SEQUENCE [LARGE SCALE GENOMIC DNA]</scope>
    <source>
        <strain evidence="10">FJAT-27215</strain>
    </source>
</reference>
<dbReference type="CDD" id="cd17329">
    <property type="entry name" value="MFS_MdtH_MDR_like"/>
    <property type="match status" value="1"/>
</dbReference>
<keyword evidence="6 7" id="KW-0472">Membrane</keyword>
<evidence type="ECO:0000256" key="5">
    <source>
        <dbReference type="ARBA" id="ARBA00022989"/>
    </source>
</evidence>
<gene>
    <name evidence="9" type="ORF">A8F95_00235</name>
</gene>
<dbReference type="PANTHER" id="PTHR23517">
    <property type="entry name" value="RESISTANCE PROTEIN MDTM, PUTATIVE-RELATED-RELATED"/>
    <property type="match status" value="1"/>
</dbReference>
<feature type="transmembrane region" description="Helical" evidence="7">
    <location>
        <begin position="274"/>
        <end position="291"/>
    </location>
</feature>
<evidence type="ECO:0000259" key="8">
    <source>
        <dbReference type="PROSITE" id="PS50850"/>
    </source>
</evidence>
<dbReference type="InterPro" id="IPR020846">
    <property type="entry name" value="MFS_dom"/>
</dbReference>